<reference evidence="4" key="3">
    <citation type="submission" date="2020-02" db="EMBL/GenBank/DDBJ databases">
        <authorList>
            <person name="Littmann E."/>
            <person name="Sorbara M."/>
        </authorList>
    </citation>
    <scope>NUCLEOTIDE SEQUENCE</scope>
    <source>
        <strain evidence="4">MSK.14.57</strain>
    </source>
</reference>
<dbReference type="Proteomes" id="UP000095598">
    <property type="component" value="Unassembled WGS sequence"/>
</dbReference>
<dbReference type="EMBL" id="CYXT01000020">
    <property type="protein sequence ID" value="CUN07979.1"/>
    <property type="molecule type" value="Genomic_DNA"/>
</dbReference>
<dbReference type="PANTHER" id="PTHR30404:SF8">
    <property type="entry name" value="AUTOLYSIN PH-RELATED"/>
    <property type="match status" value="1"/>
</dbReference>
<feature type="domain" description="SPOR" evidence="1">
    <location>
        <begin position="179"/>
        <end position="253"/>
    </location>
</feature>
<evidence type="ECO:0000313" key="3">
    <source>
        <dbReference type="EMBL" id="CUN07979.1"/>
    </source>
</evidence>
<dbReference type="EC" id="3.5.1.28" evidence="2"/>
<accession>A0A173SVL7</accession>
<organism evidence="2 5">
    <name type="scientific">Anaerostipes hadrus</name>
    <dbReference type="NCBI Taxonomy" id="649756"/>
    <lineage>
        <taxon>Bacteria</taxon>
        <taxon>Bacillati</taxon>
        <taxon>Bacillota</taxon>
        <taxon>Clostridia</taxon>
        <taxon>Lachnospirales</taxon>
        <taxon>Lachnospiraceae</taxon>
        <taxon>Anaerostipes</taxon>
    </lineage>
</organism>
<dbReference type="InterPro" id="IPR007730">
    <property type="entry name" value="SPOR-like_dom"/>
</dbReference>
<evidence type="ECO:0000313" key="5">
    <source>
        <dbReference type="Proteomes" id="UP000095553"/>
    </source>
</evidence>
<dbReference type="CDD" id="cd02696">
    <property type="entry name" value="MurNAc-LAA"/>
    <property type="match status" value="1"/>
</dbReference>
<dbReference type="AlphaFoldDB" id="A0A173SVL7"/>
<dbReference type="GO" id="GO:0009253">
    <property type="term" value="P:peptidoglycan catabolic process"/>
    <property type="evidence" value="ECO:0007669"/>
    <property type="project" value="InterPro"/>
</dbReference>
<gene>
    <name evidence="2" type="primary">cwlC_2</name>
    <name evidence="3" type="ORF">ERS852425_02495</name>
    <name evidence="2" type="ORF">ERS852571_01477</name>
    <name evidence="4" type="ORF">G5A72_10990</name>
</gene>
<keyword evidence="2" id="KW-0378">Hydrolase</keyword>
<dbReference type="PANTHER" id="PTHR30404">
    <property type="entry name" value="N-ACETYLMURAMOYL-L-ALANINE AMIDASE"/>
    <property type="match status" value="1"/>
</dbReference>
<dbReference type="InterPro" id="IPR036680">
    <property type="entry name" value="SPOR-like_sf"/>
</dbReference>
<reference evidence="4 7" key="2">
    <citation type="journal article" date="2020" name="Cell Host Microbe">
        <title>Functional and Genomic Variation between Human-Derived Isolates of Lachnospiraceae Reveals Inter- and Intra-Species Diversity.</title>
        <authorList>
            <person name="Sorbara M.T."/>
            <person name="Littmann E.R."/>
            <person name="Fontana E."/>
            <person name="Moody T.U."/>
            <person name="Kohout C.E."/>
            <person name="Gjonbalaj M."/>
            <person name="Eaton V."/>
            <person name="Seok R."/>
            <person name="Leiner I.M."/>
            <person name="Pamer E.G."/>
        </authorList>
    </citation>
    <scope>NUCLEOTIDE SEQUENCE [LARGE SCALE GENOMIC DNA]</scope>
    <source>
        <strain evidence="4 7">MSK.14.57</strain>
    </source>
</reference>
<dbReference type="RefSeq" id="WP_009204182.1">
    <property type="nucleotide sequence ID" value="NZ_BAABXM010000001.1"/>
</dbReference>
<dbReference type="Proteomes" id="UP000095553">
    <property type="component" value="Unassembled WGS sequence"/>
</dbReference>
<keyword evidence="7" id="KW-1185">Reference proteome</keyword>
<reference evidence="5 6" key="1">
    <citation type="submission" date="2015-09" db="EMBL/GenBank/DDBJ databases">
        <authorList>
            <consortium name="Pathogen Informatics"/>
        </authorList>
    </citation>
    <scope>NUCLEOTIDE SEQUENCE [LARGE SCALE GENOMIC DNA]</scope>
    <source>
        <strain evidence="3 6">2789STDY5608868</strain>
        <strain evidence="2 5">2789STDY5834959</strain>
    </source>
</reference>
<dbReference type="Pfam" id="PF01520">
    <property type="entry name" value="Amidase_3"/>
    <property type="match status" value="1"/>
</dbReference>
<dbReference type="Proteomes" id="UP001644750">
    <property type="component" value="Unassembled WGS sequence"/>
</dbReference>
<dbReference type="EMBL" id="JAAITB010000024">
    <property type="protein sequence ID" value="NSJ80094.1"/>
    <property type="molecule type" value="Genomic_DNA"/>
</dbReference>
<dbReference type="GO" id="GO:0042834">
    <property type="term" value="F:peptidoglycan binding"/>
    <property type="evidence" value="ECO:0007669"/>
    <property type="project" value="InterPro"/>
</dbReference>
<evidence type="ECO:0000313" key="4">
    <source>
        <dbReference type="EMBL" id="NSJ80094.1"/>
    </source>
</evidence>
<dbReference type="PROSITE" id="PS51724">
    <property type="entry name" value="SPOR"/>
    <property type="match status" value="1"/>
</dbReference>
<evidence type="ECO:0000313" key="2">
    <source>
        <dbReference type="EMBL" id="CUM93789.1"/>
    </source>
</evidence>
<evidence type="ECO:0000313" key="6">
    <source>
        <dbReference type="Proteomes" id="UP000095598"/>
    </source>
</evidence>
<dbReference type="Pfam" id="PF05036">
    <property type="entry name" value="SPOR"/>
    <property type="match status" value="1"/>
</dbReference>
<dbReference type="Gene3D" id="3.40.630.40">
    <property type="entry name" value="Zn-dependent exopeptidases"/>
    <property type="match status" value="1"/>
</dbReference>
<dbReference type="SMART" id="SM00646">
    <property type="entry name" value="Ami_3"/>
    <property type="match status" value="1"/>
</dbReference>
<dbReference type="SUPFAM" id="SSF53187">
    <property type="entry name" value="Zn-dependent exopeptidases"/>
    <property type="match status" value="1"/>
</dbReference>
<dbReference type="GO" id="GO:0030288">
    <property type="term" value="C:outer membrane-bounded periplasmic space"/>
    <property type="evidence" value="ECO:0007669"/>
    <property type="project" value="TreeGrafter"/>
</dbReference>
<protein>
    <submittedName>
        <fullName evidence="2 4">N-acetylmuramoyl-L-alanine amidase</fullName>
        <ecNumber evidence="2">3.5.1.28</ecNumber>
    </submittedName>
</protein>
<dbReference type="InterPro" id="IPR002508">
    <property type="entry name" value="MurNAc-LAA_cat"/>
</dbReference>
<dbReference type="EMBL" id="CYXY01000008">
    <property type="protein sequence ID" value="CUM93789.1"/>
    <property type="molecule type" value="Genomic_DNA"/>
</dbReference>
<dbReference type="Gene3D" id="3.30.70.1070">
    <property type="entry name" value="Sporulation related repeat"/>
    <property type="match status" value="1"/>
</dbReference>
<name>A0A173SVL7_ANAHA</name>
<dbReference type="GO" id="GO:0008745">
    <property type="term" value="F:N-acetylmuramoyl-L-alanine amidase activity"/>
    <property type="evidence" value="ECO:0007669"/>
    <property type="project" value="UniProtKB-EC"/>
</dbReference>
<dbReference type="InterPro" id="IPR050695">
    <property type="entry name" value="N-acetylmuramoyl_amidase_3"/>
</dbReference>
<evidence type="ECO:0000313" key="7">
    <source>
        <dbReference type="Proteomes" id="UP001644750"/>
    </source>
</evidence>
<sequence length="253" mass="28345">MAGVILDAGHGGYDNGAQYDGRKEKDDNLRLTLAVGQILEQNGVPVSYTRQSDIYQSPSEKARLGNESGADYFISFHRNASPNANEYQGVETLVFDDQGIKAEMARNVNANLEQVGFRNIGVKERPNLTVLRRTKIPAILIEAGFLNSDQDNERFDEKFQEIAQAIADGIMETIGDENEALKGIYRVQIGLYRNFSNAQYVLNRAVADGYEGNIVYKDPYYAVQIGEYNTLDEAVRLENELKKKGYDTLVIKE</sequence>
<dbReference type="SUPFAM" id="SSF110997">
    <property type="entry name" value="Sporulation related repeat"/>
    <property type="match status" value="1"/>
</dbReference>
<proteinExistence type="predicted"/>
<evidence type="ECO:0000259" key="1">
    <source>
        <dbReference type="PROSITE" id="PS51724"/>
    </source>
</evidence>